<feature type="transmembrane region" description="Helical" evidence="7">
    <location>
        <begin position="115"/>
        <end position="135"/>
    </location>
</feature>
<evidence type="ECO:0000256" key="5">
    <source>
        <dbReference type="ARBA" id="ARBA00022989"/>
    </source>
</evidence>
<dbReference type="SUPFAM" id="SSF51735">
    <property type="entry name" value="NAD(P)-binding Rossmann-fold domains"/>
    <property type="match status" value="1"/>
</dbReference>
<reference evidence="10" key="1">
    <citation type="submission" date="2018-02" db="EMBL/GenBank/DDBJ databases">
        <authorList>
            <person name="Hausmann B."/>
        </authorList>
    </citation>
    <scope>NUCLEOTIDE SEQUENCE [LARGE SCALE GENOMIC DNA]</scope>
    <source>
        <strain evidence="10">Peat soil MAG SbA1</strain>
    </source>
</reference>
<evidence type="ECO:0000259" key="8">
    <source>
        <dbReference type="Pfam" id="PF02397"/>
    </source>
</evidence>
<dbReference type="GO" id="GO:0047360">
    <property type="term" value="F:undecaprenyl-phosphate galactose phosphotransferase activity"/>
    <property type="evidence" value="ECO:0007669"/>
    <property type="project" value="UniProtKB-EC"/>
</dbReference>
<evidence type="ECO:0000256" key="7">
    <source>
        <dbReference type="SAM" id="Phobius"/>
    </source>
</evidence>
<dbReference type="Proteomes" id="UP000238701">
    <property type="component" value="Unassembled WGS sequence"/>
</dbReference>
<dbReference type="EMBL" id="OMOD01000145">
    <property type="protein sequence ID" value="SPF43896.1"/>
    <property type="molecule type" value="Genomic_DNA"/>
</dbReference>
<keyword evidence="6 7" id="KW-0472">Membrane</keyword>
<dbReference type="Pfam" id="PF02397">
    <property type="entry name" value="Bac_transf"/>
    <property type="match status" value="1"/>
</dbReference>
<evidence type="ECO:0000256" key="1">
    <source>
        <dbReference type="ARBA" id="ARBA00004141"/>
    </source>
</evidence>
<dbReference type="InterPro" id="IPR003362">
    <property type="entry name" value="Bact_transf"/>
</dbReference>
<dbReference type="InterPro" id="IPR036291">
    <property type="entry name" value="NAD(P)-bd_dom_sf"/>
</dbReference>
<evidence type="ECO:0000313" key="9">
    <source>
        <dbReference type="EMBL" id="SPF43896.1"/>
    </source>
</evidence>
<keyword evidence="3 9" id="KW-0808">Transferase</keyword>
<evidence type="ECO:0000256" key="3">
    <source>
        <dbReference type="ARBA" id="ARBA00022679"/>
    </source>
</evidence>
<accession>A0A2U3KW24</accession>
<comment type="subcellular location">
    <subcellularLocation>
        <location evidence="1">Membrane</location>
        <topology evidence="1">Multi-pass membrane protein</topology>
    </subcellularLocation>
</comment>
<gene>
    <name evidence="9" type="ORF">SBA1_500047</name>
</gene>
<feature type="transmembrane region" description="Helical" evidence="7">
    <location>
        <begin position="286"/>
        <end position="307"/>
    </location>
</feature>
<dbReference type="InterPro" id="IPR017475">
    <property type="entry name" value="EPS_sugar_tfrase"/>
</dbReference>
<dbReference type="AlphaFoldDB" id="A0A2U3KW24"/>
<feature type="transmembrane region" description="Helical" evidence="7">
    <location>
        <begin position="86"/>
        <end position="109"/>
    </location>
</feature>
<organism evidence="9 10">
    <name type="scientific">Candidatus Sulfotelmatobacter kueseliae</name>
    <dbReference type="NCBI Taxonomy" id="2042962"/>
    <lineage>
        <taxon>Bacteria</taxon>
        <taxon>Pseudomonadati</taxon>
        <taxon>Acidobacteriota</taxon>
        <taxon>Terriglobia</taxon>
        <taxon>Terriglobales</taxon>
        <taxon>Candidatus Korobacteraceae</taxon>
        <taxon>Candidatus Sulfotelmatobacter</taxon>
    </lineage>
</organism>
<dbReference type="PANTHER" id="PTHR30576">
    <property type="entry name" value="COLANIC BIOSYNTHESIS UDP-GLUCOSE LIPID CARRIER TRANSFERASE"/>
    <property type="match status" value="1"/>
</dbReference>
<dbReference type="OrthoDB" id="9808602at2"/>
<dbReference type="Gene3D" id="3.40.50.720">
    <property type="entry name" value="NAD(P)-binding Rossmann-like Domain"/>
    <property type="match status" value="1"/>
</dbReference>
<feature type="transmembrane region" description="Helical" evidence="7">
    <location>
        <begin position="12"/>
        <end position="32"/>
    </location>
</feature>
<evidence type="ECO:0000313" key="10">
    <source>
        <dbReference type="Proteomes" id="UP000238701"/>
    </source>
</evidence>
<proteinExistence type="inferred from homology"/>
<dbReference type="Pfam" id="PF13727">
    <property type="entry name" value="CoA_binding_3"/>
    <property type="match status" value="1"/>
</dbReference>
<keyword evidence="4 7" id="KW-0812">Transmembrane</keyword>
<feature type="domain" description="Bacterial sugar transferase" evidence="8">
    <location>
        <begin position="281"/>
        <end position="468"/>
    </location>
</feature>
<dbReference type="NCBIfam" id="TIGR03025">
    <property type="entry name" value="EPS_sugtrans"/>
    <property type="match status" value="1"/>
</dbReference>
<dbReference type="PANTHER" id="PTHR30576:SF10">
    <property type="entry name" value="SLL5057 PROTEIN"/>
    <property type="match status" value="1"/>
</dbReference>
<evidence type="ECO:0000256" key="2">
    <source>
        <dbReference type="ARBA" id="ARBA00006464"/>
    </source>
</evidence>
<dbReference type="EC" id="2.7.8.6" evidence="9"/>
<evidence type="ECO:0000256" key="4">
    <source>
        <dbReference type="ARBA" id="ARBA00022692"/>
    </source>
</evidence>
<name>A0A2U3KW24_9BACT</name>
<evidence type="ECO:0000256" key="6">
    <source>
        <dbReference type="ARBA" id="ARBA00023136"/>
    </source>
</evidence>
<sequence>MVPLRRQILLKGFELLDLTVMTVAVGLATVLASGQVHLAWMHQFLSLRIKVANFLIAGALLVLWHMLFAHFGLYASRRLSSRKREVIDVLKASSCSSLLVCAAALLFHIRMATPLFLFFFWIVSSSMLVCGRLILRAVLKQTRLRGRNLRHVLIVGSNARALEVAKELESRPELGYHVVGFADREWVGGKGRHSLVCNLDELPDFLRKNVVDEVVIALPVRSFHDCAARVAALCEEQGIIVRVLSNLFNLKLARTYAEEVVGDSLITHDRGTLDGWGLVIKRVIDFSIALIGLILAAPVILIAALSIKLTSPGPVLFTQSRVGRNKRKFLLYKLRTMVMDAERRMHELEHLNEVSGPVFKIKNDPRITSVGRFLRKTSIDELPQLLNVLKGDMSLVGPRPLPVRDYEGFSEDWHRRRLSVKPGITCLWQVKGRSSIPFEQWMELDMQYIDDWSLLLDFQILAKTIPAIWKGVGAA</sequence>
<comment type="similarity">
    <text evidence="2">Belongs to the bacterial sugar transferase family.</text>
</comment>
<feature type="transmembrane region" description="Helical" evidence="7">
    <location>
        <begin position="52"/>
        <end position="74"/>
    </location>
</feature>
<keyword evidence="5 7" id="KW-1133">Transmembrane helix</keyword>
<protein>
    <submittedName>
        <fullName evidence="9">Exopolysaccharide biosynthesis polyprenyl glycosylphosphotransferase</fullName>
        <ecNumber evidence="9">2.7.8.6</ecNumber>
    </submittedName>
</protein>
<dbReference type="GO" id="GO:0016020">
    <property type="term" value="C:membrane"/>
    <property type="evidence" value="ECO:0007669"/>
    <property type="project" value="UniProtKB-SubCell"/>
</dbReference>